<dbReference type="EMBL" id="CAJVPY010073751">
    <property type="protein sequence ID" value="CAG8829719.1"/>
    <property type="molecule type" value="Genomic_DNA"/>
</dbReference>
<name>A0A9N9KHE9_9GLOM</name>
<feature type="non-terminal residue" evidence="5">
    <location>
        <position position="59"/>
    </location>
</feature>
<sequence>EAVDPLKDTRFGELFSNPDFEIDKNSIEYKLLHPTLTSKFAQESGNSKTSESSETDSDE</sequence>
<evidence type="ECO:0000256" key="3">
    <source>
        <dbReference type="SAM" id="MobiDB-lite"/>
    </source>
</evidence>
<reference evidence="5" key="1">
    <citation type="submission" date="2021-06" db="EMBL/GenBank/DDBJ databases">
        <authorList>
            <person name="Kallberg Y."/>
            <person name="Tangrot J."/>
            <person name="Rosling A."/>
        </authorList>
    </citation>
    <scope>NUCLEOTIDE SEQUENCE</scope>
    <source>
        <strain evidence="5">MA453B</strain>
    </source>
</reference>
<protein>
    <submittedName>
        <fullName evidence="5">4801_t:CDS:1</fullName>
    </submittedName>
</protein>
<proteinExistence type="predicted"/>
<accession>A0A9N9KHE9</accession>
<evidence type="ECO:0000313" key="5">
    <source>
        <dbReference type="EMBL" id="CAG8829719.1"/>
    </source>
</evidence>
<dbReference type="Proteomes" id="UP000789405">
    <property type="component" value="Unassembled WGS sequence"/>
</dbReference>
<comment type="caution">
    <text evidence="5">The sequence shown here is derived from an EMBL/GenBank/DDBJ whole genome shotgun (WGS) entry which is preliminary data.</text>
</comment>
<evidence type="ECO:0000313" key="6">
    <source>
        <dbReference type="Proteomes" id="UP000789405"/>
    </source>
</evidence>
<dbReference type="OrthoDB" id="273340at2759"/>
<feature type="domain" description="NUC153" evidence="4">
    <location>
        <begin position="8"/>
        <end position="34"/>
    </location>
</feature>
<gene>
    <name evidence="5" type="ORF">DERYTH_LOCUS28738</name>
</gene>
<dbReference type="AlphaFoldDB" id="A0A9N9KHE9"/>
<dbReference type="GO" id="GO:0005730">
    <property type="term" value="C:nucleolus"/>
    <property type="evidence" value="ECO:0007669"/>
    <property type="project" value="UniProtKB-SubCell"/>
</dbReference>
<keyword evidence="2" id="KW-0539">Nucleus</keyword>
<evidence type="ECO:0000259" key="4">
    <source>
        <dbReference type="Pfam" id="PF08159"/>
    </source>
</evidence>
<dbReference type="Pfam" id="PF08159">
    <property type="entry name" value="NUC153"/>
    <property type="match status" value="1"/>
</dbReference>
<comment type="subcellular location">
    <subcellularLocation>
        <location evidence="1">Nucleus</location>
        <location evidence="1">Nucleolus</location>
    </subcellularLocation>
</comment>
<feature type="compositionally biased region" description="Polar residues" evidence="3">
    <location>
        <begin position="38"/>
        <end position="48"/>
    </location>
</feature>
<keyword evidence="6" id="KW-1185">Reference proteome</keyword>
<organism evidence="5 6">
    <name type="scientific">Dentiscutata erythropus</name>
    <dbReference type="NCBI Taxonomy" id="1348616"/>
    <lineage>
        <taxon>Eukaryota</taxon>
        <taxon>Fungi</taxon>
        <taxon>Fungi incertae sedis</taxon>
        <taxon>Mucoromycota</taxon>
        <taxon>Glomeromycotina</taxon>
        <taxon>Glomeromycetes</taxon>
        <taxon>Diversisporales</taxon>
        <taxon>Gigasporaceae</taxon>
        <taxon>Dentiscutata</taxon>
    </lineage>
</organism>
<feature type="region of interest" description="Disordered" evidence="3">
    <location>
        <begin position="38"/>
        <end position="59"/>
    </location>
</feature>
<evidence type="ECO:0000256" key="1">
    <source>
        <dbReference type="ARBA" id="ARBA00004604"/>
    </source>
</evidence>
<evidence type="ECO:0000256" key="2">
    <source>
        <dbReference type="ARBA" id="ARBA00023242"/>
    </source>
</evidence>
<dbReference type="InterPro" id="IPR012580">
    <property type="entry name" value="NUC153"/>
</dbReference>
<feature type="non-terminal residue" evidence="5">
    <location>
        <position position="1"/>
    </location>
</feature>